<evidence type="ECO:0000256" key="6">
    <source>
        <dbReference type="ARBA" id="ARBA00040062"/>
    </source>
</evidence>
<comment type="similarity">
    <text evidence="4">Belongs to the YigI thioesterase family.</text>
</comment>
<proteinExistence type="inferred from homology"/>
<sequence>MIATDFDRIRADFETSEFFQHLGLRITKLDEDDVELYLPYKQELDNVQSTVHGGVYMSVLDTMMGLKIRQLGFEAPVTIQMQTQFLKPLIGEPMTARAALINQNRSTVLMEGKLYNQAAELIGYATATFKVSTTRK</sequence>
<keyword evidence="1" id="KW-0378">Hydrolase</keyword>
<name>A0A163FFV2_9BACL</name>
<evidence type="ECO:0000256" key="3">
    <source>
        <dbReference type="ARBA" id="ARBA00036002"/>
    </source>
</evidence>
<protein>
    <recommendedName>
        <fullName evidence="6">Medium/long-chain acyl-CoA thioesterase YigI</fullName>
        <ecNumber evidence="5">3.1.2.20</ecNumber>
    </recommendedName>
</protein>
<evidence type="ECO:0000256" key="2">
    <source>
        <dbReference type="ARBA" id="ARBA00035880"/>
    </source>
</evidence>
<dbReference type="Gene3D" id="3.10.129.10">
    <property type="entry name" value="Hotdog Thioesterase"/>
    <property type="match status" value="1"/>
</dbReference>
<gene>
    <name evidence="9" type="ORF">AV656_06675</name>
</gene>
<comment type="catalytic activity">
    <reaction evidence="7">
        <text>a medium-chain fatty acyl-CoA + H2O = a medium-chain fatty acid + CoA + H(+)</text>
        <dbReference type="Rhea" id="RHEA:68184"/>
        <dbReference type="ChEBI" id="CHEBI:15377"/>
        <dbReference type="ChEBI" id="CHEBI:15378"/>
        <dbReference type="ChEBI" id="CHEBI:57287"/>
        <dbReference type="ChEBI" id="CHEBI:59558"/>
        <dbReference type="ChEBI" id="CHEBI:90546"/>
    </reaction>
</comment>
<evidence type="ECO:0000259" key="8">
    <source>
        <dbReference type="Pfam" id="PF03061"/>
    </source>
</evidence>
<organism evidence="9 10">
    <name type="scientific">Bhargavaea cecembensis</name>
    <dbReference type="NCBI Taxonomy" id="394098"/>
    <lineage>
        <taxon>Bacteria</taxon>
        <taxon>Bacillati</taxon>
        <taxon>Bacillota</taxon>
        <taxon>Bacilli</taxon>
        <taxon>Bacillales</taxon>
        <taxon>Caryophanaceae</taxon>
        <taxon>Bhargavaea</taxon>
    </lineage>
</organism>
<dbReference type="InterPro" id="IPR003736">
    <property type="entry name" value="PAAI_dom"/>
</dbReference>
<feature type="domain" description="Thioesterase" evidence="8">
    <location>
        <begin position="50"/>
        <end position="117"/>
    </location>
</feature>
<dbReference type="RefSeq" id="WP_063180221.1">
    <property type="nucleotide sequence ID" value="NZ_LQNT01000009.1"/>
</dbReference>
<evidence type="ECO:0000256" key="4">
    <source>
        <dbReference type="ARBA" id="ARBA00038381"/>
    </source>
</evidence>
<comment type="catalytic activity">
    <reaction evidence="3">
        <text>a long-chain fatty acyl-CoA + H2O = a long-chain fatty acid + CoA + H(+)</text>
        <dbReference type="Rhea" id="RHEA:67680"/>
        <dbReference type="ChEBI" id="CHEBI:15377"/>
        <dbReference type="ChEBI" id="CHEBI:15378"/>
        <dbReference type="ChEBI" id="CHEBI:57287"/>
        <dbReference type="ChEBI" id="CHEBI:57560"/>
        <dbReference type="ChEBI" id="CHEBI:83139"/>
    </reaction>
</comment>
<dbReference type="Proteomes" id="UP000076490">
    <property type="component" value="Unassembled WGS sequence"/>
</dbReference>
<comment type="caution">
    <text evidence="9">The sequence shown here is derived from an EMBL/GenBank/DDBJ whole genome shotgun (WGS) entry which is preliminary data.</text>
</comment>
<dbReference type="CDD" id="cd03443">
    <property type="entry name" value="PaaI_thioesterase"/>
    <property type="match status" value="1"/>
</dbReference>
<reference evidence="9 10" key="1">
    <citation type="submission" date="2016-01" db="EMBL/GenBank/DDBJ databases">
        <title>Whole genome sequencing of Bhargavaea cecembensis T14.</title>
        <authorList>
            <person name="Hong K.W."/>
        </authorList>
    </citation>
    <scope>NUCLEOTIDE SEQUENCE [LARGE SCALE GENOMIC DNA]</scope>
    <source>
        <strain evidence="9 10">T14</strain>
    </source>
</reference>
<evidence type="ECO:0000313" key="9">
    <source>
        <dbReference type="EMBL" id="KZE38586.1"/>
    </source>
</evidence>
<dbReference type="EMBL" id="LQNT01000009">
    <property type="protein sequence ID" value="KZE38586.1"/>
    <property type="molecule type" value="Genomic_DNA"/>
</dbReference>
<dbReference type="OrthoDB" id="337200at2"/>
<dbReference type="GO" id="GO:0047617">
    <property type="term" value="F:fatty acyl-CoA hydrolase activity"/>
    <property type="evidence" value="ECO:0007669"/>
    <property type="project" value="UniProtKB-EC"/>
</dbReference>
<dbReference type="InterPro" id="IPR006683">
    <property type="entry name" value="Thioestr_dom"/>
</dbReference>
<dbReference type="PANTHER" id="PTHR43240:SF20">
    <property type="entry name" value="MEDIUM_LONG-CHAIN ACYL-COA THIOESTERASE YIGI"/>
    <property type="match status" value="1"/>
</dbReference>
<evidence type="ECO:0000313" key="10">
    <source>
        <dbReference type="Proteomes" id="UP000076490"/>
    </source>
</evidence>
<dbReference type="PANTHER" id="PTHR43240">
    <property type="entry name" value="1,4-DIHYDROXY-2-NAPHTHOYL-COA THIOESTERASE 1"/>
    <property type="match status" value="1"/>
</dbReference>
<evidence type="ECO:0000256" key="7">
    <source>
        <dbReference type="ARBA" id="ARBA00048062"/>
    </source>
</evidence>
<dbReference type="SUPFAM" id="SSF54637">
    <property type="entry name" value="Thioesterase/thiol ester dehydrase-isomerase"/>
    <property type="match status" value="1"/>
</dbReference>
<dbReference type="NCBIfam" id="TIGR00369">
    <property type="entry name" value="unchar_dom_1"/>
    <property type="match status" value="1"/>
</dbReference>
<dbReference type="AlphaFoldDB" id="A0A163FFV2"/>
<comment type="catalytic activity">
    <reaction evidence="2">
        <text>a fatty acyl-CoA + H2O = a fatty acid + CoA + H(+)</text>
        <dbReference type="Rhea" id="RHEA:16781"/>
        <dbReference type="ChEBI" id="CHEBI:15377"/>
        <dbReference type="ChEBI" id="CHEBI:15378"/>
        <dbReference type="ChEBI" id="CHEBI:28868"/>
        <dbReference type="ChEBI" id="CHEBI:57287"/>
        <dbReference type="ChEBI" id="CHEBI:77636"/>
        <dbReference type="EC" id="3.1.2.20"/>
    </reaction>
</comment>
<dbReference type="EC" id="3.1.2.20" evidence="5"/>
<evidence type="ECO:0000256" key="1">
    <source>
        <dbReference type="ARBA" id="ARBA00022801"/>
    </source>
</evidence>
<dbReference type="Pfam" id="PF03061">
    <property type="entry name" value="4HBT"/>
    <property type="match status" value="1"/>
</dbReference>
<evidence type="ECO:0000256" key="5">
    <source>
        <dbReference type="ARBA" id="ARBA00038894"/>
    </source>
</evidence>
<dbReference type="InterPro" id="IPR029069">
    <property type="entry name" value="HotDog_dom_sf"/>
</dbReference>
<accession>A0A163FFV2</accession>